<accession>A0A8B7P8K6</accession>
<evidence type="ECO:0000313" key="4">
    <source>
        <dbReference type="EMBL" id="KAA0184408.1"/>
    </source>
</evidence>
<dbReference type="Gene3D" id="3.40.390.10">
    <property type="entry name" value="Collagenase (Catalytic Domain)"/>
    <property type="match status" value="1"/>
</dbReference>
<comment type="caution">
    <text evidence="1">Lacks conserved residue(s) required for the propagation of feature annotation.</text>
</comment>
<dbReference type="EMBL" id="JQDR03016984">
    <property type="protein sequence ID" value="KAA0184408.1"/>
    <property type="molecule type" value="Genomic_DNA"/>
</dbReference>
<dbReference type="Proteomes" id="UP000711488">
    <property type="component" value="Unassembled WGS sequence"/>
</dbReference>
<comment type="cofactor">
    <cofactor evidence="1 2">
        <name>Zn(2+)</name>
        <dbReference type="ChEBI" id="CHEBI:29105"/>
    </cofactor>
    <text evidence="1 2">Binds 1 zinc ion per subunit.</text>
</comment>
<accession>A0A6A0GRK8</accession>
<evidence type="ECO:0000256" key="1">
    <source>
        <dbReference type="PROSITE-ProRule" id="PRU01211"/>
    </source>
</evidence>
<reference evidence="4" key="3">
    <citation type="submission" date="2019-06" db="EMBL/GenBank/DDBJ databases">
        <authorList>
            <person name="Poynton C."/>
            <person name="Hasenbein S."/>
            <person name="Benoit J.B."/>
            <person name="Sepulveda M.S."/>
            <person name="Poelchau M.F."/>
            <person name="Murali S.C."/>
            <person name="Chen S."/>
            <person name="Glastad K.M."/>
            <person name="Werren J.H."/>
            <person name="Vineis J.H."/>
            <person name="Bowen J.L."/>
            <person name="Friedrich M."/>
            <person name="Jones J."/>
            <person name="Robertson H.M."/>
            <person name="Feyereisen R."/>
            <person name="Mechler-Hickson A."/>
            <person name="Mathers N."/>
            <person name="Lee C.E."/>
            <person name="Colbourne J.K."/>
            <person name="Biales A."/>
            <person name="Johnston J.S."/>
            <person name="Wellborn G.A."/>
            <person name="Rosendale A.J."/>
            <person name="Cridge A.G."/>
            <person name="Munoz-Torres M.C."/>
            <person name="Bain P.A."/>
            <person name="Manny A.R."/>
            <person name="Major K.M."/>
            <person name="Lambert F.N."/>
            <person name="Vulpe C.D."/>
            <person name="Tuck P."/>
            <person name="Blalock B.J."/>
            <person name="Lin Y.-Y."/>
            <person name="Smith M.E."/>
            <person name="Ochoa-Acuna H."/>
            <person name="Chen M.-J.M."/>
            <person name="Childers C.P."/>
            <person name="Qu J."/>
            <person name="Dugan S."/>
            <person name="Lee S.L."/>
            <person name="Chao H."/>
            <person name="Dinh H."/>
            <person name="Han Y."/>
            <person name="Doddapaneni H."/>
            <person name="Worley K.C."/>
            <person name="Muzny D.M."/>
            <person name="Gibbs R.A."/>
            <person name="Richards S."/>
        </authorList>
    </citation>
    <scope>NUCLEOTIDE SEQUENCE</scope>
    <source>
        <strain evidence="4">HAZT.00-mixed</strain>
        <tissue evidence="4">Whole organism</tissue>
    </source>
</reference>
<feature type="active site" evidence="1">
    <location>
        <position position="3"/>
    </location>
</feature>
<keyword evidence="1 2" id="KW-0645">Protease</keyword>
<dbReference type="SUPFAM" id="SSF55486">
    <property type="entry name" value="Metalloproteases ('zincins'), catalytic domain"/>
    <property type="match status" value="1"/>
</dbReference>
<dbReference type="GeneID" id="108678552"/>
<reference evidence="4" key="1">
    <citation type="submission" date="2014-08" db="EMBL/GenBank/DDBJ databases">
        <authorList>
            <person name="Murali S."/>
            <person name="Richards S."/>
            <person name="Bandaranaike D."/>
            <person name="Bellair M."/>
            <person name="Blankenburg K."/>
            <person name="Chao H."/>
            <person name="Dinh H."/>
            <person name="Doddapaneni H."/>
            <person name="Dugan-Rocha S."/>
            <person name="Elkadiri S."/>
            <person name="Gnanaolivu R."/>
            <person name="Hughes D."/>
            <person name="Lee S."/>
            <person name="Li M."/>
            <person name="Ming W."/>
            <person name="Munidasa M."/>
            <person name="Muniz J."/>
            <person name="Nguyen L."/>
            <person name="Osuji N."/>
            <person name="Pu L.-L."/>
            <person name="Puazo M."/>
            <person name="Skinner E."/>
            <person name="Qu C."/>
            <person name="Quiroz J."/>
            <person name="Raj R."/>
            <person name="Weissenberger G."/>
            <person name="Xin Y."/>
            <person name="Zou X."/>
            <person name="Han Y."/>
            <person name="Worley K."/>
            <person name="Muzny D."/>
            <person name="Gibbs R."/>
        </authorList>
    </citation>
    <scope>NUCLEOTIDE SEQUENCE</scope>
    <source>
        <strain evidence="4">HAZT.00-mixed</strain>
        <tissue evidence="4">Whole organism</tissue>
    </source>
</reference>
<gene>
    <name evidence="6" type="primary">LOC108678552</name>
    <name evidence="4" type="ORF">HAZT_HAZT005377</name>
</gene>
<sequence>MHELLHALGLRHEHSRPDRDLHIAVNWNNIKPGSRHHFQVDNGYTFLDIPYDFDSVMHYGRNAFAKNSSVGVLTALTSPTRPLGGAVLTELDRRRLQVLYGCYNAMH</sequence>
<keyword evidence="1 2" id="KW-0482">Metalloprotease</keyword>
<dbReference type="EC" id="3.4.24.-" evidence="2"/>
<dbReference type="GO" id="GO:0008270">
    <property type="term" value="F:zinc ion binding"/>
    <property type="evidence" value="ECO:0007669"/>
    <property type="project" value="UniProtKB-UniRule"/>
</dbReference>
<evidence type="ECO:0000313" key="5">
    <source>
        <dbReference type="Proteomes" id="UP000694843"/>
    </source>
</evidence>
<dbReference type="PANTHER" id="PTHR10127:SF850">
    <property type="entry name" value="METALLOENDOPEPTIDASE"/>
    <property type="match status" value="1"/>
</dbReference>
<dbReference type="InterPro" id="IPR001506">
    <property type="entry name" value="Peptidase_M12A"/>
</dbReference>
<keyword evidence="1 2" id="KW-0862">Zinc</keyword>
<dbReference type="OMA" id="MGTIEHE"/>
<evidence type="ECO:0000259" key="3">
    <source>
        <dbReference type="PROSITE" id="PS51864"/>
    </source>
</evidence>
<dbReference type="Pfam" id="PF01400">
    <property type="entry name" value="Astacin"/>
    <property type="match status" value="1"/>
</dbReference>
<feature type="domain" description="Peptidase M12A" evidence="3">
    <location>
        <begin position="1"/>
        <end position="103"/>
    </location>
</feature>
<dbReference type="KEGG" id="hazt:108678552"/>
<dbReference type="OrthoDB" id="6347866at2759"/>
<dbReference type="PROSITE" id="PS51864">
    <property type="entry name" value="ASTACIN"/>
    <property type="match status" value="1"/>
</dbReference>
<dbReference type="AlphaFoldDB" id="A0A6A0GRK8"/>
<reference evidence="6" key="4">
    <citation type="submission" date="2025-04" db="UniProtKB">
        <authorList>
            <consortium name="RefSeq"/>
        </authorList>
    </citation>
    <scope>IDENTIFICATION</scope>
    <source>
        <tissue evidence="6">Whole organism</tissue>
    </source>
</reference>
<dbReference type="GO" id="GO:0006508">
    <property type="term" value="P:proteolysis"/>
    <property type="evidence" value="ECO:0007669"/>
    <property type="project" value="UniProtKB-KW"/>
</dbReference>
<dbReference type="PANTHER" id="PTHR10127">
    <property type="entry name" value="DISCOIDIN, CUB, EGF, LAMININ , AND ZINC METALLOPROTEASE DOMAIN CONTAINING"/>
    <property type="match status" value="1"/>
</dbReference>
<evidence type="ECO:0000313" key="6">
    <source>
        <dbReference type="RefSeq" id="XP_018022494.2"/>
    </source>
</evidence>
<protein>
    <recommendedName>
        <fullName evidence="2">Metalloendopeptidase</fullName>
        <ecNumber evidence="2">3.4.24.-</ecNumber>
    </recommendedName>
</protein>
<feature type="binding site" evidence="1">
    <location>
        <position position="6"/>
    </location>
    <ligand>
        <name>Zn(2+)</name>
        <dbReference type="ChEBI" id="CHEBI:29105"/>
        <note>catalytic</note>
    </ligand>
</feature>
<feature type="binding site" evidence="1">
    <location>
        <position position="12"/>
    </location>
    <ligand>
        <name>Zn(2+)</name>
        <dbReference type="ChEBI" id="CHEBI:29105"/>
        <note>catalytic</note>
    </ligand>
</feature>
<proteinExistence type="predicted"/>
<dbReference type="InterPro" id="IPR024079">
    <property type="entry name" value="MetalloPept_cat_dom_sf"/>
</dbReference>
<dbReference type="RefSeq" id="XP_018022494.2">
    <property type="nucleotide sequence ID" value="XM_018167005.2"/>
</dbReference>
<keyword evidence="1 2" id="KW-0378">Hydrolase</keyword>
<keyword evidence="1 2" id="KW-0479">Metal-binding</keyword>
<dbReference type="Proteomes" id="UP000694843">
    <property type="component" value="Unplaced"/>
</dbReference>
<feature type="binding site" evidence="1">
    <location>
        <position position="2"/>
    </location>
    <ligand>
        <name>Zn(2+)</name>
        <dbReference type="ChEBI" id="CHEBI:29105"/>
        <note>catalytic</note>
    </ligand>
</feature>
<evidence type="ECO:0000256" key="2">
    <source>
        <dbReference type="RuleBase" id="RU361183"/>
    </source>
</evidence>
<dbReference type="PRINTS" id="PR00480">
    <property type="entry name" value="ASTACIN"/>
</dbReference>
<reference evidence="4" key="2">
    <citation type="journal article" date="2018" name="Environ. Sci. Technol.">
        <title>The Toxicogenome of Hyalella azteca: A Model for Sediment Ecotoxicology and Evolutionary Toxicology.</title>
        <authorList>
            <person name="Poynton H.C."/>
            <person name="Hasenbein S."/>
            <person name="Benoit J.B."/>
            <person name="Sepulveda M.S."/>
            <person name="Poelchau M.F."/>
            <person name="Hughes D.S.T."/>
            <person name="Murali S.C."/>
            <person name="Chen S."/>
            <person name="Glastad K.M."/>
            <person name="Goodisman M.A.D."/>
            <person name="Werren J.H."/>
            <person name="Vineis J.H."/>
            <person name="Bowen J.L."/>
            <person name="Friedrich M."/>
            <person name="Jones J."/>
            <person name="Robertson H.M."/>
            <person name="Feyereisen R."/>
            <person name="Mechler-Hickson A."/>
            <person name="Mathers N."/>
            <person name="Lee C.E."/>
            <person name="Colbourne J.K."/>
            <person name="Biales A."/>
            <person name="Johnston J.S."/>
            <person name="Wellborn G.A."/>
            <person name="Rosendale A.J."/>
            <person name="Cridge A.G."/>
            <person name="Munoz-Torres M.C."/>
            <person name="Bain P.A."/>
            <person name="Manny A.R."/>
            <person name="Major K.M."/>
            <person name="Lambert F.N."/>
            <person name="Vulpe C.D."/>
            <person name="Tuck P."/>
            <person name="Blalock B.J."/>
            <person name="Lin Y.Y."/>
            <person name="Smith M.E."/>
            <person name="Ochoa-Acuna H."/>
            <person name="Chen M.M."/>
            <person name="Childers C.P."/>
            <person name="Qu J."/>
            <person name="Dugan S."/>
            <person name="Lee S.L."/>
            <person name="Chao H."/>
            <person name="Dinh H."/>
            <person name="Han Y."/>
            <person name="Doddapaneni H."/>
            <person name="Worley K.C."/>
            <person name="Muzny D.M."/>
            <person name="Gibbs R.A."/>
            <person name="Richards S."/>
        </authorList>
    </citation>
    <scope>NUCLEOTIDE SEQUENCE</scope>
    <source>
        <strain evidence="4">HAZT.00-mixed</strain>
        <tissue evidence="4">Whole organism</tissue>
    </source>
</reference>
<keyword evidence="5" id="KW-1185">Reference proteome</keyword>
<organism evidence="4">
    <name type="scientific">Hyalella azteca</name>
    <name type="common">Amphipod</name>
    <dbReference type="NCBI Taxonomy" id="294128"/>
    <lineage>
        <taxon>Eukaryota</taxon>
        <taxon>Metazoa</taxon>
        <taxon>Ecdysozoa</taxon>
        <taxon>Arthropoda</taxon>
        <taxon>Crustacea</taxon>
        <taxon>Multicrustacea</taxon>
        <taxon>Malacostraca</taxon>
        <taxon>Eumalacostraca</taxon>
        <taxon>Peracarida</taxon>
        <taxon>Amphipoda</taxon>
        <taxon>Senticaudata</taxon>
        <taxon>Talitrida</taxon>
        <taxon>Talitroidea</taxon>
        <taxon>Hyalellidae</taxon>
        <taxon>Hyalella</taxon>
    </lineage>
</organism>
<name>A0A6A0GRK8_HYAAZ</name>
<dbReference type="GO" id="GO:0004222">
    <property type="term" value="F:metalloendopeptidase activity"/>
    <property type="evidence" value="ECO:0007669"/>
    <property type="project" value="UniProtKB-UniRule"/>
</dbReference>